<dbReference type="InterPro" id="IPR046174">
    <property type="entry name" value="DUF6176"/>
</dbReference>
<name>A0A9W6HLK8_9MICO</name>
<proteinExistence type="predicted"/>
<dbReference type="Proteomes" id="UP001142291">
    <property type="component" value="Unassembled WGS sequence"/>
</dbReference>
<accession>A0A9W6HLK8</accession>
<dbReference type="Pfam" id="PF19673">
    <property type="entry name" value="DUF6176"/>
    <property type="match status" value="1"/>
</dbReference>
<keyword evidence="2" id="KW-1185">Reference proteome</keyword>
<protein>
    <submittedName>
        <fullName evidence="1">Uncharacterized protein</fullName>
    </submittedName>
</protein>
<organism evidence="1 2">
    <name type="scientific">Microbacterium dextranolyticum</name>
    <dbReference type="NCBI Taxonomy" id="36806"/>
    <lineage>
        <taxon>Bacteria</taxon>
        <taxon>Bacillati</taxon>
        <taxon>Actinomycetota</taxon>
        <taxon>Actinomycetes</taxon>
        <taxon>Micrococcales</taxon>
        <taxon>Microbacteriaceae</taxon>
        <taxon>Microbacterium</taxon>
    </lineage>
</organism>
<evidence type="ECO:0000313" key="2">
    <source>
        <dbReference type="Proteomes" id="UP001142291"/>
    </source>
</evidence>
<gene>
    <name evidence="1" type="ORF">GCM10017591_14850</name>
</gene>
<comment type="caution">
    <text evidence="1">The sequence shown here is derived from an EMBL/GenBank/DDBJ whole genome shotgun (WGS) entry which is preliminary data.</text>
</comment>
<sequence length="97" mass="10625">MVDWLRQVDGPRRLEALESLAAEGVEHEAAMIVDTSDGPIIVYAMQTDDLARSRVVADESARSVDAEHRAVMRDADDGPARAEIVLDLRPEEPGATR</sequence>
<dbReference type="EMBL" id="BSER01000009">
    <property type="protein sequence ID" value="GLJ95422.1"/>
    <property type="molecule type" value="Genomic_DNA"/>
</dbReference>
<reference evidence="1" key="1">
    <citation type="journal article" date="2014" name="Int. J. Syst. Evol. Microbiol.">
        <title>Complete genome sequence of Corynebacterium casei LMG S-19264T (=DSM 44701T), isolated from a smear-ripened cheese.</title>
        <authorList>
            <consortium name="US DOE Joint Genome Institute (JGI-PGF)"/>
            <person name="Walter F."/>
            <person name="Albersmeier A."/>
            <person name="Kalinowski J."/>
            <person name="Ruckert C."/>
        </authorList>
    </citation>
    <scope>NUCLEOTIDE SEQUENCE</scope>
    <source>
        <strain evidence="1">VKM Ac-1940</strain>
    </source>
</reference>
<dbReference type="AlphaFoldDB" id="A0A9W6HLK8"/>
<reference evidence="1" key="2">
    <citation type="submission" date="2023-01" db="EMBL/GenBank/DDBJ databases">
        <authorList>
            <person name="Sun Q."/>
            <person name="Evtushenko L."/>
        </authorList>
    </citation>
    <scope>NUCLEOTIDE SEQUENCE</scope>
    <source>
        <strain evidence="1">VKM Ac-1940</strain>
    </source>
</reference>
<evidence type="ECO:0000313" key="1">
    <source>
        <dbReference type="EMBL" id="GLJ95422.1"/>
    </source>
</evidence>